<evidence type="ECO:0000259" key="11">
    <source>
        <dbReference type="Pfam" id="PF18962"/>
    </source>
</evidence>
<dbReference type="EMBL" id="FRBT01000013">
    <property type="protein sequence ID" value="SHM92598.1"/>
    <property type="molecule type" value="Genomic_DNA"/>
</dbReference>
<accession>A0A1M7MNW0</accession>
<evidence type="ECO:0000256" key="6">
    <source>
        <dbReference type="ARBA" id="ARBA00022833"/>
    </source>
</evidence>
<evidence type="ECO:0000313" key="12">
    <source>
        <dbReference type="EMBL" id="SHM92598.1"/>
    </source>
</evidence>
<dbReference type="InterPro" id="IPR008754">
    <property type="entry name" value="Peptidase_M43"/>
</dbReference>
<keyword evidence="4 9" id="KW-0732">Signal</keyword>
<sequence>MKKQLLLLVLCCLWTLQGIRAQDLIEPSHSCRTREVNELQLKNHPNSLKEQKEFNLFSKEYAKKLKSKKTTANTTYVIPVVFHVYGTSFNGKTVTLEKIQKALMHLNEDFQGLNDDFNTVEPFFQARRGTLNIEFKLAQIDPNGKCTTGVIFEKKKNGYGNGSGYDSQIQEDAWDNYKYMNVYIQNELYADGVTNNSGVCWYPDSWMSDNNLARCVYNGAYLGENTDKEFASVLTHEFGHFLNLIHTFDGGCTGTDEVDDTPIEDGKHSLGCTPGTNCDGDKVNIENYMGYNAAQGCSKMFTQGQVLRMLAALQHPARKTLWAAQNLINTGVNSTGSSLTSDVTSFKEGIANNGTISGSTIITLNGATFANSTGTLTSGVDFSANLPAGLNAAIVVNSSTQATVTINGTATNHNASNNSVGGITLLAPAITGGVSSMLCDGLSWNFKFRDPYGIFFVDLADATVTPTSTWKYLAIEKGDDAKYGAWRFAANHLKVETYGKRLITNAGTNNITPLGFNTAINASSNFTAPGAYPNQLDLRTPSYTAWDGKTDYFGFEYTIDEEKCYGWFKAVVDADGAGYSIVEYAYNTQPGAAIYTVMTDKIALSVSPVALSEAAANNGSITQSSSFKLTTNNGTFVKSSGTLTPGTDYTITGVPAGLAAKLNVISNTEVQLAFTGNATAHSKDQSTSVVVTFLDPAITGGIAGLSGSGAVIKINFRDPYAIVHVKDLNYTADATNTWKFFRITADADQQDYGVFVDKGDLKLETYTKSIVCEGNSLNISLIGANQLIDGNSNFIAGGSYPNLHNLRDTNYKSWDGKTGYIGFKFTIADEPCYGWFKVKVNAKGTAYTLLEYAYNTEPNAGINTEDIPVDLSVHLANTPDEINENELSNDGSFDTKITIQLTTNGGTFTKSSGNLTEGTDFKITGLPAGLAANIAVLNNTTAELSYTGKATANEAANTSTATITFLNPAITGGTAILDTDYFTTKFVFKNAYKIIYVDLPAPLTVSTTGATWSPFNITADADHTSYGLFVSGSELKLENYGKDLVCESGINNISYLGYNTTIDGTSNWDGTRVPTLRSSSYTAWDGKTGYIGFKYTKGGHTYYGYFEAVVSADGQSYSIAKYAYNTAPEGAITTPALFAHISNTPASISEDAVSNDGTFSTAVQLKINGGTFAKSTGSLIEGTDFTVTGLPAGLTAGINILSSTTAEVRYSGKAALNEAANAVTATVTFLNPAITGGIAKLDVDHFTTDFTFIDSYKIIYVDLPAPLTVSVTGTTWNFFRTTADADNADYGLYVAGSDLKLETYNKELVCEPGINNISYLGYNVTINGSNNWDGTRVPTLRSSSYTVWDGKTGFIGFKYIKNGAPYYGYFEAVVSTDGQSYSIAKYAYNTAPNASITTPAQLSLVKMTNTPAGITEDKLTNDGTFSTTIAVQLTTNGGTFSKSAGSLVEGTDFTVTGLPAGLTANISILNNTTAQVSYIGKAIANEAVNATTATITFLNPAITGGTAVLENKSFTTDFTFINVYNVVKVDLPSPIIVSATNPSGSFNITADVDGNDTEFTLSHDANGVKFLSNNGLVSETGKSVISYIGTSQMIGGTNNWDLSGAAIMSNAAYSNWNGKTGFIGFKFAKNGQVYYGYFEAAVSTDGKSFAVIRYAYNTEPEVLITTPDTVNPFTFSNLGRIDFGTAVTYTNYPNPFGEIINIQSDSFSGNKVAVLIYNSLGQNVFAKLYDNSNDTITVDGSNFASGLYFLKITVDGKEQVIKKIVKK</sequence>
<keyword evidence="7" id="KW-0482">Metalloprotease</keyword>
<evidence type="ECO:0000256" key="9">
    <source>
        <dbReference type="SAM" id="SignalP"/>
    </source>
</evidence>
<comment type="similarity">
    <text evidence="1">Belongs to the peptidase M43B family.</text>
</comment>
<name>A0A1M7MNW0_9FLAO</name>
<dbReference type="PANTHER" id="PTHR47466">
    <property type="match status" value="1"/>
</dbReference>
<evidence type="ECO:0000259" key="10">
    <source>
        <dbReference type="Pfam" id="PF05572"/>
    </source>
</evidence>
<keyword evidence="8" id="KW-1015">Disulfide bond</keyword>
<dbReference type="Gene3D" id="3.40.390.10">
    <property type="entry name" value="Collagenase (Catalytic Domain)"/>
    <property type="match status" value="1"/>
</dbReference>
<proteinExistence type="inferred from homology"/>
<feature type="signal peptide" evidence="9">
    <location>
        <begin position="1"/>
        <end position="21"/>
    </location>
</feature>
<dbReference type="Pfam" id="PF05572">
    <property type="entry name" value="Peptidase_M43"/>
    <property type="match status" value="1"/>
</dbReference>
<reference evidence="13" key="1">
    <citation type="submission" date="2016-11" db="EMBL/GenBank/DDBJ databases">
        <authorList>
            <person name="Varghese N."/>
            <person name="Submissions S."/>
        </authorList>
    </citation>
    <scope>NUCLEOTIDE SEQUENCE [LARGE SCALE GENOMIC DNA]</scope>
    <source>
        <strain evidence="13">DSM 24724</strain>
    </source>
</reference>
<feature type="domain" description="Peptidase M43 pregnancy-associated plasma-A" evidence="10">
    <location>
        <begin position="165"/>
        <end position="313"/>
    </location>
</feature>
<dbReference type="STRING" id="946677.SAMN05444484_11351"/>
<keyword evidence="2" id="KW-0645">Protease</keyword>
<evidence type="ECO:0000256" key="3">
    <source>
        <dbReference type="ARBA" id="ARBA00022723"/>
    </source>
</evidence>
<feature type="chain" id="PRO_5012455378" evidence="9">
    <location>
        <begin position="22"/>
        <end position="1767"/>
    </location>
</feature>
<evidence type="ECO:0000256" key="1">
    <source>
        <dbReference type="ARBA" id="ARBA00008721"/>
    </source>
</evidence>
<evidence type="ECO:0000313" key="13">
    <source>
        <dbReference type="Proteomes" id="UP000184028"/>
    </source>
</evidence>
<dbReference type="CDD" id="cd04275">
    <property type="entry name" value="ZnMc_pappalysin_like"/>
    <property type="match status" value="1"/>
</dbReference>
<keyword evidence="6" id="KW-0862">Zinc</keyword>
<dbReference type="Proteomes" id="UP000184028">
    <property type="component" value="Unassembled WGS sequence"/>
</dbReference>
<dbReference type="GO" id="GO:0006508">
    <property type="term" value="P:proteolysis"/>
    <property type="evidence" value="ECO:0007669"/>
    <property type="project" value="UniProtKB-KW"/>
</dbReference>
<dbReference type="InterPro" id="IPR026444">
    <property type="entry name" value="Secre_tail"/>
</dbReference>
<dbReference type="GO" id="GO:0008237">
    <property type="term" value="F:metallopeptidase activity"/>
    <property type="evidence" value="ECO:0007669"/>
    <property type="project" value="UniProtKB-KW"/>
</dbReference>
<dbReference type="GO" id="GO:0046872">
    <property type="term" value="F:metal ion binding"/>
    <property type="evidence" value="ECO:0007669"/>
    <property type="project" value="UniProtKB-KW"/>
</dbReference>
<dbReference type="OrthoDB" id="6278496at2"/>
<dbReference type="Pfam" id="PF18962">
    <property type="entry name" value="Por_Secre_tail"/>
    <property type="match status" value="1"/>
</dbReference>
<dbReference type="SUPFAM" id="SSF55486">
    <property type="entry name" value="Metalloproteases ('zincins'), catalytic domain"/>
    <property type="match status" value="1"/>
</dbReference>
<evidence type="ECO:0000256" key="8">
    <source>
        <dbReference type="ARBA" id="ARBA00023157"/>
    </source>
</evidence>
<keyword evidence="3" id="KW-0479">Metal-binding</keyword>
<dbReference type="NCBIfam" id="TIGR04183">
    <property type="entry name" value="Por_Secre_tail"/>
    <property type="match status" value="1"/>
</dbReference>
<protein>
    <submittedName>
        <fullName evidence="12">Por secretion system C-terminal sorting domain-containing protein</fullName>
    </submittedName>
</protein>
<evidence type="ECO:0000256" key="2">
    <source>
        <dbReference type="ARBA" id="ARBA00022670"/>
    </source>
</evidence>
<dbReference type="InterPro" id="IPR024079">
    <property type="entry name" value="MetalloPept_cat_dom_sf"/>
</dbReference>
<gene>
    <name evidence="12" type="ORF">SAMN05444484_11351</name>
</gene>
<evidence type="ECO:0000256" key="7">
    <source>
        <dbReference type="ARBA" id="ARBA00023049"/>
    </source>
</evidence>
<keyword evidence="13" id="KW-1185">Reference proteome</keyword>
<dbReference type="PANTHER" id="PTHR47466:SF1">
    <property type="entry name" value="METALLOPROTEASE MEP1 (AFU_ORTHOLOGUE AFUA_1G07730)-RELATED"/>
    <property type="match status" value="1"/>
</dbReference>
<dbReference type="RefSeq" id="WP_082815847.1">
    <property type="nucleotide sequence ID" value="NZ_FRBT01000013.1"/>
</dbReference>
<evidence type="ECO:0000256" key="5">
    <source>
        <dbReference type="ARBA" id="ARBA00022801"/>
    </source>
</evidence>
<keyword evidence="5" id="KW-0378">Hydrolase</keyword>
<evidence type="ECO:0000256" key="4">
    <source>
        <dbReference type="ARBA" id="ARBA00022729"/>
    </source>
</evidence>
<organism evidence="12 13">
    <name type="scientific">Flavobacterium chilense</name>
    <dbReference type="NCBI Taxonomy" id="946677"/>
    <lineage>
        <taxon>Bacteria</taxon>
        <taxon>Pseudomonadati</taxon>
        <taxon>Bacteroidota</taxon>
        <taxon>Flavobacteriia</taxon>
        <taxon>Flavobacteriales</taxon>
        <taxon>Flavobacteriaceae</taxon>
        <taxon>Flavobacterium</taxon>
    </lineage>
</organism>
<feature type="domain" description="Secretion system C-terminal sorting" evidence="11">
    <location>
        <begin position="1692"/>
        <end position="1765"/>
    </location>
</feature>